<dbReference type="EMBL" id="QOWE01000037">
    <property type="protein sequence ID" value="RCR65689.1"/>
    <property type="molecule type" value="Genomic_DNA"/>
</dbReference>
<comment type="caution">
    <text evidence="2">The sequence shown here is derived from an EMBL/GenBank/DDBJ whole genome shotgun (WGS) entry which is preliminary data.</text>
</comment>
<evidence type="ECO:0000313" key="3">
    <source>
        <dbReference type="Proteomes" id="UP000253383"/>
    </source>
</evidence>
<dbReference type="Proteomes" id="UP000253383">
    <property type="component" value="Unassembled WGS sequence"/>
</dbReference>
<dbReference type="CDD" id="cd00038">
    <property type="entry name" value="CAP_ED"/>
    <property type="match status" value="1"/>
</dbReference>
<sequence length="208" mass="24221">MFLLLLPGSMKEELYDRFIASLLEACPINDEIIRFIRQYLLVKKFPKGTHLVSIGKTADKLFYVGKGLVRRYYYLDGKEVTSGVAAEGDMVLSIQSFLNQIPSSETIELMEDSELLFLSYPDLQRLYYKYPVTNVIGRIICEKYLVIFDERIRSLRMLNAEERYYHFCKQYPTICARMPLKHIASYLGLSRFTLSRVRGQKIKTGLLD</sequence>
<dbReference type="Pfam" id="PF00027">
    <property type="entry name" value="cNMP_binding"/>
    <property type="match status" value="1"/>
</dbReference>
<reference evidence="2 3" key="1">
    <citation type="submission" date="2018-07" db="EMBL/GenBank/DDBJ databases">
        <title>Genome analysis of Larkinella rosea.</title>
        <authorList>
            <person name="Zhou Z."/>
            <person name="Wang G."/>
        </authorList>
    </citation>
    <scope>NUCLEOTIDE SEQUENCE [LARGE SCALE GENOMIC DNA]</scope>
    <source>
        <strain evidence="3">zzj9</strain>
    </source>
</reference>
<keyword evidence="3" id="KW-1185">Reference proteome</keyword>
<dbReference type="AlphaFoldDB" id="A0A368JDE5"/>
<organism evidence="2 3">
    <name type="scientific">Larkinella punicea</name>
    <dbReference type="NCBI Taxonomy" id="2315727"/>
    <lineage>
        <taxon>Bacteria</taxon>
        <taxon>Pseudomonadati</taxon>
        <taxon>Bacteroidota</taxon>
        <taxon>Cytophagia</taxon>
        <taxon>Cytophagales</taxon>
        <taxon>Spirosomataceae</taxon>
        <taxon>Larkinella</taxon>
    </lineage>
</organism>
<gene>
    <name evidence="2" type="ORF">DUE52_30620</name>
</gene>
<dbReference type="SUPFAM" id="SSF51206">
    <property type="entry name" value="cAMP-binding domain-like"/>
    <property type="match status" value="1"/>
</dbReference>
<protein>
    <submittedName>
        <fullName evidence="2">Crp/Fnr family transcriptional regulator</fullName>
    </submittedName>
</protein>
<dbReference type="InterPro" id="IPR018490">
    <property type="entry name" value="cNMP-bd_dom_sf"/>
</dbReference>
<name>A0A368JDE5_9BACT</name>
<dbReference type="PROSITE" id="PS50042">
    <property type="entry name" value="CNMP_BINDING_3"/>
    <property type="match status" value="1"/>
</dbReference>
<dbReference type="InterPro" id="IPR000595">
    <property type="entry name" value="cNMP-bd_dom"/>
</dbReference>
<dbReference type="OrthoDB" id="680421at2"/>
<evidence type="ECO:0000313" key="2">
    <source>
        <dbReference type="EMBL" id="RCR65689.1"/>
    </source>
</evidence>
<feature type="domain" description="Cyclic nucleotide-binding" evidence="1">
    <location>
        <begin position="40"/>
        <end position="126"/>
    </location>
</feature>
<evidence type="ECO:0000259" key="1">
    <source>
        <dbReference type="PROSITE" id="PS50042"/>
    </source>
</evidence>
<accession>A0A368JDE5</accession>
<proteinExistence type="predicted"/>
<dbReference type="InterPro" id="IPR014710">
    <property type="entry name" value="RmlC-like_jellyroll"/>
</dbReference>
<dbReference type="Gene3D" id="2.60.120.10">
    <property type="entry name" value="Jelly Rolls"/>
    <property type="match status" value="1"/>
</dbReference>